<dbReference type="Pfam" id="PF07811">
    <property type="entry name" value="TadE"/>
    <property type="match status" value="1"/>
</dbReference>
<keyword evidence="4" id="KW-1185">Reference proteome</keyword>
<keyword evidence="1" id="KW-0812">Transmembrane</keyword>
<comment type="caution">
    <text evidence="3">The sequence shown here is derived from an EMBL/GenBank/DDBJ whole genome shotgun (WGS) entry which is preliminary data.</text>
</comment>
<keyword evidence="1" id="KW-0472">Membrane</keyword>
<gene>
    <name evidence="3" type="ORF">I5E68_03850</name>
</gene>
<evidence type="ECO:0000256" key="1">
    <source>
        <dbReference type="SAM" id="Phobius"/>
    </source>
</evidence>
<evidence type="ECO:0000313" key="4">
    <source>
        <dbReference type="Proteomes" id="UP000617634"/>
    </source>
</evidence>
<organism evidence="3 4">
    <name type="scientific">Novosphingobium aureum</name>
    <dbReference type="NCBI Taxonomy" id="2792964"/>
    <lineage>
        <taxon>Bacteria</taxon>
        <taxon>Pseudomonadati</taxon>
        <taxon>Pseudomonadota</taxon>
        <taxon>Alphaproteobacteria</taxon>
        <taxon>Sphingomonadales</taxon>
        <taxon>Sphingomonadaceae</taxon>
        <taxon>Novosphingobium</taxon>
    </lineage>
</organism>
<dbReference type="AlphaFoldDB" id="A0A931MJR7"/>
<dbReference type="EMBL" id="JADZGI010000001">
    <property type="protein sequence ID" value="MBH0112087.1"/>
    <property type="molecule type" value="Genomic_DNA"/>
</dbReference>
<sequence>MDLERRLRALRCLAADRRGLAFVEFALVLPLFLLVLCSGLEIANYARAQLRVSEMAMAVADNAGRVMGGIDEANVHEVFAGADAIGEGIDFAQNGRLVLSSVESNGRNGRDRGQMIRWQRCWGEGDFAPAYGGEGKGRDDGSLADGLGPEGKTIGAANGTAIMFVEASYAYQPLILGAFFDDTPIRYESAFNVRGRENQQLTNVQRLTKMDCD</sequence>
<reference evidence="3" key="1">
    <citation type="submission" date="2020-11" db="EMBL/GenBank/DDBJ databases">
        <title>Novosphingobium aureum sp. nov., a marine bacterium isolated from sediment of a salt flat.</title>
        <authorList>
            <person name="Yoo Y."/>
            <person name="Kim J.-J."/>
        </authorList>
    </citation>
    <scope>NUCLEOTIDE SEQUENCE</scope>
    <source>
        <strain evidence="3">YJ-S2-02</strain>
    </source>
</reference>
<name>A0A931MJR7_9SPHN</name>
<dbReference type="Proteomes" id="UP000617634">
    <property type="component" value="Unassembled WGS sequence"/>
</dbReference>
<feature type="domain" description="TadE-like" evidence="2">
    <location>
        <begin position="19"/>
        <end position="60"/>
    </location>
</feature>
<accession>A0A931MJR7</accession>
<keyword evidence="1" id="KW-1133">Transmembrane helix</keyword>
<proteinExistence type="predicted"/>
<dbReference type="InterPro" id="IPR012495">
    <property type="entry name" value="TadE-like_dom"/>
</dbReference>
<feature type="transmembrane region" description="Helical" evidence="1">
    <location>
        <begin position="21"/>
        <end position="43"/>
    </location>
</feature>
<evidence type="ECO:0000313" key="3">
    <source>
        <dbReference type="EMBL" id="MBH0112087.1"/>
    </source>
</evidence>
<evidence type="ECO:0000259" key="2">
    <source>
        <dbReference type="Pfam" id="PF07811"/>
    </source>
</evidence>
<protein>
    <submittedName>
        <fullName evidence="3">Pilus assembly protein</fullName>
    </submittedName>
</protein>